<dbReference type="AlphaFoldDB" id="A0A4S1WCZ8"/>
<feature type="domain" description="HTH araC/xylS-type" evidence="5">
    <location>
        <begin position="184"/>
        <end position="282"/>
    </location>
</feature>
<evidence type="ECO:0000256" key="1">
    <source>
        <dbReference type="ARBA" id="ARBA00023015"/>
    </source>
</evidence>
<dbReference type="InterPro" id="IPR018060">
    <property type="entry name" value="HTH_AraC"/>
</dbReference>
<dbReference type="SMART" id="SM00342">
    <property type="entry name" value="HTH_ARAC"/>
    <property type="match status" value="1"/>
</dbReference>
<dbReference type="InterPro" id="IPR009057">
    <property type="entry name" value="Homeodomain-like_sf"/>
</dbReference>
<dbReference type="PANTHER" id="PTHR46796">
    <property type="entry name" value="HTH-TYPE TRANSCRIPTIONAL ACTIVATOR RHAS-RELATED"/>
    <property type="match status" value="1"/>
</dbReference>
<protein>
    <submittedName>
        <fullName evidence="6">AraC family transcriptional regulator</fullName>
    </submittedName>
</protein>
<dbReference type="OrthoDB" id="644174at2"/>
<dbReference type="InterPro" id="IPR020449">
    <property type="entry name" value="Tscrpt_reg_AraC-type_HTH"/>
</dbReference>
<evidence type="ECO:0000313" key="6">
    <source>
        <dbReference type="EMBL" id="TGX40719.1"/>
    </source>
</evidence>
<accession>A0A4S1WCZ8</accession>
<evidence type="ECO:0000256" key="2">
    <source>
        <dbReference type="ARBA" id="ARBA00023125"/>
    </source>
</evidence>
<keyword evidence="2" id="KW-0238">DNA-binding</keyword>
<organism evidence="6 7">
    <name type="scientific">Sphingomonas naasensis</name>
    <dbReference type="NCBI Taxonomy" id="1344951"/>
    <lineage>
        <taxon>Bacteria</taxon>
        <taxon>Pseudomonadati</taxon>
        <taxon>Pseudomonadota</taxon>
        <taxon>Alphaproteobacteria</taxon>
        <taxon>Sphingomonadales</taxon>
        <taxon>Sphingomonadaceae</taxon>
        <taxon>Sphingomonas</taxon>
    </lineage>
</organism>
<dbReference type="SUPFAM" id="SSF46689">
    <property type="entry name" value="Homeodomain-like"/>
    <property type="match status" value="2"/>
</dbReference>
<sequence>MVASFVDMRTHRERPGGVDGPRLVLSRLPRGESVISRQSMSIKLVLEGEESYVCSGRNYRLRAGEMLLVSASSETMVAQIRKGDGAGICVYFAEGDFEIPAAAHDILLDGPVTLSAAGSPLVEQMRAAGRKVASTPDAGPAVANAAVASTAEWLRGLLRSPASPFAGATAARPATRRELIRRAELSRGYLHAIQDRHVSLRELASYANTSPFHLSRVFTQFYGVPPAAYHRELRLDAIAARLRTEKLNLSRAAAELGYSDQAAFTKAFKRRFGMPPGEWMRGAKAA</sequence>
<dbReference type="PROSITE" id="PS00041">
    <property type="entry name" value="HTH_ARAC_FAMILY_1"/>
    <property type="match status" value="1"/>
</dbReference>
<evidence type="ECO:0000313" key="7">
    <source>
        <dbReference type="Proteomes" id="UP000309848"/>
    </source>
</evidence>
<dbReference type="Proteomes" id="UP000309848">
    <property type="component" value="Unassembled WGS sequence"/>
</dbReference>
<evidence type="ECO:0000256" key="4">
    <source>
        <dbReference type="SAM" id="MobiDB-lite"/>
    </source>
</evidence>
<evidence type="ECO:0000256" key="3">
    <source>
        <dbReference type="ARBA" id="ARBA00023163"/>
    </source>
</evidence>
<keyword evidence="7" id="KW-1185">Reference proteome</keyword>
<dbReference type="GO" id="GO:0003700">
    <property type="term" value="F:DNA-binding transcription factor activity"/>
    <property type="evidence" value="ECO:0007669"/>
    <property type="project" value="InterPro"/>
</dbReference>
<dbReference type="EMBL" id="SRXU01000006">
    <property type="protein sequence ID" value="TGX40719.1"/>
    <property type="molecule type" value="Genomic_DNA"/>
</dbReference>
<dbReference type="Gene3D" id="1.10.10.60">
    <property type="entry name" value="Homeodomain-like"/>
    <property type="match status" value="2"/>
</dbReference>
<gene>
    <name evidence="6" type="ORF">E5A74_14600</name>
</gene>
<keyword evidence="1" id="KW-0805">Transcription regulation</keyword>
<proteinExistence type="predicted"/>
<feature type="region of interest" description="Disordered" evidence="4">
    <location>
        <begin position="1"/>
        <end position="20"/>
    </location>
</feature>
<dbReference type="InterPro" id="IPR018062">
    <property type="entry name" value="HTH_AraC-typ_CS"/>
</dbReference>
<dbReference type="Pfam" id="PF12833">
    <property type="entry name" value="HTH_18"/>
    <property type="match status" value="1"/>
</dbReference>
<dbReference type="PRINTS" id="PR00032">
    <property type="entry name" value="HTHARAC"/>
</dbReference>
<evidence type="ECO:0000259" key="5">
    <source>
        <dbReference type="PROSITE" id="PS01124"/>
    </source>
</evidence>
<dbReference type="InterPro" id="IPR050204">
    <property type="entry name" value="AraC_XylS_family_regulators"/>
</dbReference>
<comment type="caution">
    <text evidence="6">The sequence shown here is derived from an EMBL/GenBank/DDBJ whole genome shotgun (WGS) entry which is preliminary data.</text>
</comment>
<keyword evidence="3" id="KW-0804">Transcription</keyword>
<name>A0A4S1WCZ8_9SPHN</name>
<reference evidence="6 7" key="1">
    <citation type="submission" date="2019-04" db="EMBL/GenBank/DDBJ databases">
        <title>Sphingomonas psychrotolerans sp. nov., isolated from soil in the Tianshan Mountains, Xinjiang, China.</title>
        <authorList>
            <person name="Luo Y."/>
            <person name="Sheng H."/>
        </authorList>
    </citation>
    <scope>NUCLEOTIDE SEQUENCE [LARGE SCALE GENOMIC DNA]</scope>
    <source>
        <strain evidence="6 7">KIS18-15</strain>
    </source>
</reference>
<dbReference type="GO" id="GO:0043565">
    <property type="term" value="F:sequence-specific DNA binding"/>
    <property type="evidence" value="ECO:0007669"/>
    <property type="project" value="InterPro"/>
</dbReference>
<dbReference type="PROSITE" id="PS01124">
    <property type="entry name" value="HTH_ARAC_FAMILY_2"/>
    <property type="match status" value="1"/>
</dbReference>